<protein>
    <recommendedName>
        <fullName evidence="2">DUF3108 domain-containing protein</fullName>
    </recommendedName>
</protein>
<comment type="caution">
    <text evidence="3">The sequence shown here is derived from an EMBL/GenBank/DDBJ whole genome shotgun (WGS) entry which is preliminary data.</text>
</comment>
<dbReference type="EMBL" id="JBHULX010000039">
    <property type="protein sequence ID" value="MFD2592454.1"/>
    <property type="molecule type" value="Genomic_DNA"/>
</dbReference>
<evidence type="ECO:0000259" key="2">
    <source>
        <dbReference type="Pfam" id="PF21347"/>
    </source>
</evidence>
<dbReference type="Proteomes" id="UP001597459">
    <property type="component" value="Unassembled WGS sequence"/>
</dbReference>
<dbReference type="InterPro" id="IPR049279">
    <property type="entry name" value="DUF3108-like"/>
</dbReference>
<keyword evidence="1" id="KW-0732">Signal</keyword>
<dbReference type="Gene3D" id="2.40.360.20">
    <property type="match status" value="1"/>
</dbReference>
<feature type="signal peptide" evidence="1">
    <location>
        <begin position="1"/>
        <end position="22"/>
    </location>
</feature>
<proteinExistence type="predicted"/>
<evidence type="ECO:0000313" key="3">
    <source>
        <dbReference type="EMBL" id="MFD2592454.1"/>
    </source>
</evidence>
<feature type="domain" description="DUF3108" evidence="2">
    <location>
        <begin position="32"/>
        <end position="221"/>
    </location>
</feature>
<reference evidence="4" key="1">
    <citation type="journal article" date="2019" name="Int. J. Syst. Evol. Microbiol.">
        <title>The Global Catalogue of Microorganisms (GCM) 10K type strain sequencing project: providing services to taxonomists for standard genome sequencing and annotation.</title>
        <authorList>
            <consortium name="The Broad Institute Genomics Platform"/>
            <consortium name="The Broad Institute Genome Sequencing Center for Infectious Disease"/>
            <person name="Wu L."/>
            <person name="Ma J."/>
        </authorList>
    </citation>
    <scope>NUCLEOTIDE SEQUENCE [LARGE SCALE GENOMIC DNA]</scope>
    <source>
        <strain evidence="4">KCTC 42423</strain>
    </source>
</reference>
<accession>A0ABW5NC53</accession>
<evidence type="ECO:0000256" key="1">
    <source>
        <dbReference type="SAM" id="SignalP"/>
    </source>
</evidence>
<name>A0ABW5NC53_9FLAO</name>
<evidence type="ECO:0000313" key="4">
    <source>
        <dbReference type="Proteomes" id="UP001597459"/>
    </source>
</evidence>
<dbReference type="Pfam" id="PF21347">
    <property type="entry name" value="DUF3108_like"/>
    <property type="match status" value="1"/>
</dbReference>
<feature type="chain" id="PRO_5045773010" description="DUF3108 domain-containing protein" evidence="1">
    <location>
        <begin position="23"/>
        <end position="232"/>
    </location>
</feature>
<dbReference type="RefSeq" id="WP_176030537.1">
    <property type="nucleotide sequence ID" value="NZ_JBHSJV010000001.1"/>
</dbReference>
<keyword evidence="4" id="KW-1185">Reference proteome</keyword>
<sequence length="232" mass="26271">MKKKRASLLAVLLLFCIQFSFSQNCEAISPYKKGMSLEYTNYNKKGKVTSVEKHFIKEVNHTSGNLAIHIETSMLKGKNKAGNNTYILRCEDGNFFIDMANYISHNQNGQKGSFSINAKGDFLEFPPNMTTETVLKDGTISLQIGDSDASLSISEMKVLNRKVIERSDLTTPAGTFKGYKMKFDYLFEMGFIKFRGSGVEWYVEGIGIIRTESYSKKGKLKWVRELTKMNTI</sequence>
<gene>
    <name evidence="3" type="ORF">ACFSTE_16560</name>
</gene>
<organism evidence="3 4">
    <name type="scientific">Aquimarina hainanensis</name>
    <dbReference type="NCBI Taxonomy" id="1578017"/>
    <lineage>
        <taxon>Bacteria</taxon>
        <taxon>Pseudomonadati</taxon>
        <taxon>Bacteroidota</taxon>
        <taxon>Flavobacteriia</taxon>
        <taxon>Flavobacteriales</taxon>
        <taxon>Flavobacteriaceae</taxon>
        <taxon>Aquimarina</taxon>
    </lineage>
</organism>